<keyword evidence="11" id="KW-0325">Glycoprotein</keyword>
<dbReference type="Proteomes" id="UP000248482">
    <property type="component" value="Unplaced"/>
</dbReference>
<keyword evidence="8 13" id="KW-0297">G-protein coupled receptor</keyword>
<evidence type="ECO:0000256" key="1">
    <source>
        <dbReference type="ARBA" id="ARBA00003878"/>
    </source>
</evidence>
<evidence type="ECO:0000256" key="5">
    <source>
        <dbReference type="ARBA" id="ARBA00022507"/>
    </source>
</evidence>
<dbReference type="RefSeq" id="XP_022347813.1">
    <property type="nucleotide sequence ID" value="XM_022492105.1"/>
</dbReference>
<proteinExistence type="inferred from homology"/>
<feature type="transmembrane region" description="Helical" evidence="13">
    <location>
        <begin position="332"/>
        <end position="349"/>
    </location>
</feature>
<dbReference type="GO" id="GO:0005886">
    <property type="term" value="C:plasma membrane"/>
    <property type="evidence" value="ECO:0007669"/>
    <property type="project" value="UniProtKB-SubCell"/>
</dbReference>
<evidence type="ECO:0000256" key="2">
    <source>
        <dbReference type="ARBA" id="ARBA00004651"/>
    </source>
</evidence>
<feature type="transmembrane region" description="Helical" evidence="13">
    <location>
        <begin position="190"/>
        <end position="213"/>
    </location>
</feature>
<evidence type="ECO:0000256" key="9">
    <source>
        <dbReference type="ARBA" id="ARBA00023136"/>
    </source>
</evidence>
<dbReference type="GO" id="GO:0019236">
    <property type="term" value="P:response to pheromone"/>
    <property type="evidence" value="ECO:0007669"/>
    <property type="project" value="UniProtKB-KW"/>
</dbReference>
<dbReference type="GeneID" id="111139747"/>
<gene>
    <name evidence="16" type="primary">LOC111139747</name>
</gene>
<reference evidence="16" key="1">
    <citation type="submission" date="2025-08" db="UniProtKB">
        <authorList>
            <consortium name="RefSeq"/>
        </authorList>
    </citation>
    <scope>IDENTIFICATION</scope>
    <source>
        <tissue evidence="16">Blood</tissue>
    </source>
</reference>
<evidence type="ECO:0000256" key="4">
    <source>
        <dbReference type="ARBA" id="ARBA00022475"/>
    </source>
</evidence>
<evidence type="ECO:0000256" key="13">
    <source>
        <dbReference type="RuleBase" id="RU364061"/>
    </source>
</evidence>
<feature type="transmembrane region" description="Helical" evidence="13">
    <location>
        <begin position="290"/>
        <end position="320"/>
    </location>
</feature>
<keyword evidence="10 13" id="KW-0675">Receptor</keyword>
<feature type="transmembrane region" description="Helical" evidence="13">
    <location>
        <begin position="246"/>
        <end position="269"/>
    </location>
</feature>
<dbReference type="GO" id="GO:0016503">
    <property type="term" value="F:pheromone receptor activity"/>
    <property type="evidence" value="ECO:0007669"/>
    <property type="project" value="InterPro"/>
</dbReference>
<evidence type="ECO:0000313" key="16">
    <source>
        <dbReference type="RefSeq" id="XP_022347813.1"/>
    </source>
</evidence>
<dbReference type="PROSITE" id="PS50262">
    <property type="entry name" value="G_PROTEIN_RECEP_F1_2"/>
    <property type="match status" value="1"/>
</dbReference>
<feature type="domain" description="G-protein coupled receptors family 1 profile" evidence="14">
    <location>
        <begin position="85"/>
        <end position="347"/>
    </location>
</feature>
<comment type="subcellular location">
    <subcellularLocation>
        <location evidence="2 13">Cell membrane</location>
        <topology evidence="2 13">Multi-pass membrane protein</topology>
    </subcellularLocation>
</comment>
<accession>A0A2Y9IGR2</accession>
<comment type="similarity">
    <text evidence="3 13">Belongs to the G-protein coupled receptor 1 family.</text>
</comment>
<dbReference type="KEGG" id="elk:111139747"/>
<sequence length="380" mass="42680">MGLFGNKRIVIQDEEATAKPPAKGRRRRAHLYGEKTDQSSVQSQGIKTQAVSNNLQKPLDTDAMGSGKLELGIIFVIHTGVGILGNSSLLCLYTFSLLTGHKLRPTDLILNQLVLANSVVLFSKGIPQTMVAFGSQYFLNDATCKLIFYCYRVSTGVSFRTLCLLNGYQVIKLNPSICRWAELKIRSPKFIGFCCFLCWILHLLINSFILVIMNGPSNSKNLSVRNNGQCSWNEELRFKILNTVTYFFLDFLNLGFMVWASSSMIFILFRHKQQVQHIHNSRLGPRTSHEARATCTILVLLSFFATFYAINAILAVWMIVVANPGQWKVNSTGLLSSCFPVLSPFVLMVKDTRVSRFCFVSQSWDPAFRESYGAVLVEVV</sequence>
<name>A0A2Y9IGR2_ENHLU</name>
<dbReference type="Pfam" id="PF03402">
    <property type="entry name" value="V1R"/>
    <property type="match status" value="1"/>
</dbReference>
<dbReference type="SUPFAM" id="SSF81321">
    <property type="entry name" value="Family A G protein-coupled receptor-like"/>
    <property type="match status" value="1"/>
</dbReference>
<evidence type="ECO:0000313" key="15">
    <source>
        <dbReference type="Proteomes" id="UP000248482"/>
    </source>
</evidence>
<keyword evidence="5 13" id="KW-0589">Pheromone response</keyword>
<evidence type="ECO:0000256" key="10">
    <source>
        <dbReference type="ARBA" id="ARBA00023170"/>
    </source>
</evidence>
<evidence type="ECO:0000256" key="7">
    <source>
        <dbReference type="ARBA" id="ARBA00022989"/>
    </source>
</evidence>
<keyword evidence="4 13" id="KW-1003">Cell membrane</keyword>
<keyword evidence="7 13" id="KW-1133">Transmembrane helix</keyword>
<evidence type="ECO:0000256" key="8">
    <source>
        <dbReference type="ARBA" id="ARBA00023040"/>
    </source>
</evidence>
<evidence type="ECO:0000256" key="3">
    <source>
        <dbReference type="ARBA" id="ARBA00010663"/>
    </source>
</evidence>
<feature type="transmembrane region" description="Helical" evidence="13">
    <location>
        <begin position="71"/>
        <end position="96"/>
    </location>
</feature>
<evidence type="ECO:0000256" key="6">
    <source>
        <dbReference type="ARBA" id="ARBA00022692"/>
    </source>
</evidence>
<evidence type="ECO:0000256" key="11">
    <source>
        <dbReference type="ARBA" id="ARBA00023180"/>
    </source>
</evidence>
<keyword evidence="12 13" id="KW-0807">Transducer</keyword>
<dbReference type="Gene3D" id="1.20.1070.10">
    <property type="entry name" value="Rhodopsin 7-helix transmembrane proteins"/>
    <property type="match status" value="1"/>
</dbReference>
<keyword evidence="6 13" id="KW-0812">Transmembrane</keyword>
<dbReference type="OrthoDB" id="9606139at2759"/>
<dbReference type="AlphaFoldDB" id="A0A2Y9IGR2"/>
<dbReference type="InterPro" id="IPR017452">
    <property type="entry name" value="GPCR_Rhodpsn_7TM"/>
</dbReference>
<dbReference type="InterPro" id="IPR004072">
    <property type="entry name" value="Vmron_rcpt_1"/>
</dbReference>
<dbReference type="CDD" id="cd13949">
    <property type="entry name" value="7tm_V1R_pheromone"/>
    <property type="match status" value="1"/>
</dbReference>
<protein>
    <recommendedName>
        <fullName evidence="13">Vomeronasal type-1 receptor</fullName>
    </recommendedName>
</protein>
<evidence type="ECO:0000259" key="14">
    <source>
        <dbReference type="PROSITE" id="PS50262"/>
    </source>
</evidence>
<dbReference type="FunFam" id="1.20.1070.10:FF:000033">
    <property type="entry name" value="Vomeronasal type-1 receptor"/>
    <property type="match status" value="1"/>
</dbReference>
<dbReference type="PRINTS" id="PR01534">
    <property type="entry name" value="VOMERONASL1R"/>
</dbReference>
<evidence type="ECO:0000256" key="12">
    <source>
        <dbReference type="ARBA" id="ARBA00023224"/>
    </source>
</evidence>
<keyword evidence="15" id="KW-1185">Reference proteome</keyword>
<keyword evidence="9 13" id="KW-0472">Membrane</keyword>
<dbReference type="GO" id="GO:0007606">
    <property type="term" value="P:sensory perception of chemical stimulus"/>
    <property type="evidence" value="ECO:0007669"/>
    <property type="project" value="UniProtKB-ARBA"/>
</dbReference>
<comment type="function">
    <text evidence="1">Putative pheromone receptor.</text>
</comment>
<dbReference type="PANTHER" id="PTHR24062">
    <property type="entry name" value="VOMERONASAL TYPE-1 RECEPTOR"/>
    <property type="match status" value="1"/>
</dbReference>
<organism evidence="15 16">
    <name type="scientific">Enhydra lutris kenyoni</name>
    <name type="common">northern sea otter</name>
    <dbReference type="NCBI Taxonomy" id="391180"/>
    <lineage>
        <taxon>Eukaryota</taxon>
        <taxon>Metazoa</taxon>
        <taxon>Chordata</taxon>
        <taxon>Craniata</taxon>
        <taxon>Vertebrata</taxon>
        <taxon>Euteleostomi</taxon>
        <taxon>Mammalia</taxon>
        <taxon>Eutheria</taxon>
        <taxon>Laurasiatheria</taxon>
        <taxon>Carnivora</taxon>
        <taxon>Caniformia</taxon>
        <taxon>Musteloidea</taxon>
        <taxon>Mustelidae</taxon>
        <taxon>Lutrinae</taxon>
        <taxon>Enhydra</taxon>
    </lineage>
</organism>